<dbReference type="AlphaFoldDB" id="A0A521D1S4"/>
<dbReference type="InterPro" id="IPR041268">
    <property type="entry name" value="HU-CCDC81_bac_2"/>
</dbReference>
<evidence type="ECO:0008006" key="6">
    <source>
        <dbReference type="Google" id="ProtNLM"/>
    </source>
</evidence>
<dbReference type="RefSeq" id="WP_142603708.1">
    <property type="nucleotide sequence ID" value="NZ_FXSZ01000005.1"/>
</dbReference>
<dbReference type="OrthoDB" id="653949at2"/>
<dbReference type="EMBL" id="FXSZ01000005">
    <property type="protein sequence ID" value="SMO65634.1"/>
    <property type="molecule type" value="Genomic_DNA"/>
</dbReference>
<keyword evidence="1" id="KW-0812">Transmembrane</keyword>
<evidence type="ECO:0000259" key="3">
    <source>
        <dbReference type="Pfam" id="PF18175"/>
    </source>
</evidence>
<evidence type="ECO:0000259" key="2">
    <source>
        <dbReference type="Pfam" id="PF18174"/>
    </source>
</evidence>
<dbReference type="InterPro" id="IPR040495">
    <property type="entry name" value="HU-CCDC81_bac_1"/>
</dbReference>
<keyword evidence="1" id="KW-0472">Membrane</keyword>
<dbReference type="Pfam" id="PF18175">
    <property type="entry name" value="HU-CCDC81_bac_2"/>
    <property type="match status" value="1"/>
</dbReference>
<keyword evidence="1" id="KW-1133">Transmembrane helix</keyword>
<feature type="domain" description="CCDC81-like prokaryotic HU" evidence="2">
    <location>
        <begin position="5"/>
        <end position="58"/>
    </location>
</feature>
<organism evidence="4 5">
    <name type="scientific">Solitalea koreensis</name>
    <dbReference type="NCBI Taxonomy" id="543615"/>
    <lineage>
        <taxon>Bacteria</taxon>
        <taxon>Pseudomonadati</taxon>
        <taxon>Bacteroidota</taxon>
        <taxon>Sphingobacteriia</taxon>
        <taxon>Sphingobacteriales</taxon>
        <taxon>Sphingobacteriaceae</taxon>
        <taxon>Solitalea</taxon>
    </lineage>
</organism>
<keyword evidence="5" id="KW-1185">Reference proteome</keyword>
<evidence type="ECO:0000313" key="4">
    <source>
        <dbReference type="EMBL" id="SMO65634.1"/>
    </source>
</evidence>
<dbReference type="Proteomes" id="UP000315971">
    <property type="component" value="Unassembled WGS sequence"/>
</dbReference>
<evidence type="ECO:0000313" key="5">
    <source>
        <dbReference type="Proteomes" id="UP000315971"/>
    </source>
</evidence>
<name>A0A521D1S4_9SPHI</name>
<dbReference type="Pfam" id="PF18174">
    <property type="entry name" value="HU-CCDC81_bac_1"/>
    <property type="match status" value="1"/>
</dbReference>
<accession>A0A521D1S4</accession>
<proteinExistence type="predicted"/>
<sequence length="193" mass="22014">METLKYLIDSFSTSDQVIVPDLGCFFVSRHELNHDKGAGIVVPPYISVLFNPYIANNDGVLERYISKEKNITLESAANDLQKFILKIKHELNHKGEFEIPRIGKLRTDKTGNITFTQQENSFINRSSFGLTSVPAKIHPQDRAQMAIEQKIKRNSGEKEESSVLKWLFISLAIIIITSLALLLAFQYYYNSKF</sequence>
<evidence type="ECO:0000256" key="1">
    <source>
        <dbReference type="SAM" id="Phobius"/>
    </source>
</evidence>
<feature type="transmembrane region" description="Helical" evidence="1">
    <location>
        <begin position="163"/>
        <end position="189"/>
    </location>
</feature>
<feature type="domain" description="CCDC81-like prokaryotic HU" evidence="3">
    <location>
        <begin position="59"/>
        <end position="128"/>
    </location>
</feature>
<reference evidence="4 5" key="1">
    <citation type="submission" date="2017-05" db="EMBL/GenBank/DDBJ databases">
        <authorList>
            <person name="Varghese N."/>
            <person name="Submissions S."/>
        </authorList>
    </citation>
    <scope>NUCLEOTIDE SEQUENCE [LARGE SCALE GENOMIC DNA]</scope>
    <source>
        <strain evidence="4 5">DSM 21342</strain>
    </source>
</reference>
<gene>
    <name evidence="4" type="ORF">SAMN06265350_105141</name>
</gene>
<protein>
    <recommendedName>
        <fullName evidence="6">CCDC81-like prokaryotic HU domain-containing protein</fullName>
    </recommendedName>
</protein>